<feature type="region of interest" description="Disordered" evidence="11">
    <location>
        <begin position="1387"/>
        <end position="1406"/>
    </location>
</feature>
<dbReference type="GeneID" id="90074283"/>
<evidence type="ECO:0000256" key="7">
    <source>
        <dbReference type="ARBA" id="ARBA00022840"/>
    </source>
</evidence>
<comment type="caution">
    <text evidence="13">The sequence shown here is derived from an EMBL/GenBank/DDBJ whole genome shotgun (WGS) entry which is preliminary data.</text>
</comment>
<evidence type="ECO:0000313" key="13">
    <source>
        <dbReference type="EMBL" id="GMM36308.1"/>
    </source>
</evidence>
<dbReference type="PROSITE" id="PS50011">
    <property type="entry name" value="PROTEIN_KINASE_DOM"/>
    <property type="match status" value="1"/>
</dbReference>
<dbReference type="PROSITE" id="PS00108">
    <property type="entry name" value="PROTEIN_KINASE_ST"/>
    <property type="match status" value="1"/>
</dbReference>
<feature type="compositionally biased region" description="Low complexity" evidence="11">
    <location>
        <begin position="1284"/>
        <end position="1297"/>
    </location>
</feature>
<protein>
    <recommendedName>
        <fullName evidence="2">mitogen-activated protein kinase kinase kinase</fullName>
        <ecNumber evidence="2">2.7.11.25</ecNumber>
    </recommendedName>
</protein>
<keyword evidence="6" id="KW-0418">Kinase</keyword>
<feature type="compositionally biased region" description="Polar residues" evidence="11">
    <location>
        <begin position="776"/>
        <end position="792"/>
    </location>
</feature>
<evidence type="ECO:0000313" key="14">
    <source>
        <dbReference type="Proteomes" id="UP001360560"/>
    </source>
</evidence>
<dbReference type="SMART" id="SM00220">
    <property type="entry name" value="S_TKc"/>
    <property type="match status" value="1"/>
</dbReference>
<feature type="compositionally biased region" description="Low complexity" evidence="11">
    <location>
        <begin position="1017"/>
        <end position="1027"/>
    </location>
</feature>
<feature type="region of interest" description="Disordered" evidence="11">
    <location>
        <begin position="1017"/>
        <end position="1043"/>
    </location>
</feature>
<feature type="compositionally biased region" description="Basic and acidic residues" evidence="11">
    <location>
        <begin position="96"/>
        <end position="106"/>
    </location>
</feature>
<dbReference type="EC" id="2.7.11.25" evidence="2"/>
<dbReference type="InterPro" id="IPR011009">
    <property type="entry name" value="Kinase-like_dom_sf"/>
</dbReference>
<feature type="compositionally biased region" description="Basic and acidic residues" evidence="11">
    <location>
        <begin position="1033"/>
        <end position="1043"/>
    </location>
</feature>
<evidence type="ECO:0000256" key="6">
    <source>
        <dbReference type="ARBA" id="ARBA00022777"/>
    </source>
</evidence>
<comment type="catalytic activity">
    <reaction evidence="9">
        <text>L-seryl-[protein] + ATP = O-phospho-L-seryl-[protein] + ADP + H(+)</text>
        <dbReference type="Rhea" id="RHEA:17989"/>
        <dbReference type="Rhea" id="RHEA-COMP:9863"/>
        <dbReference type="Rhea" id="RHEA-COMP:11604"/>
        <dbReference type="ChEBI" id="CHEBI:15378"/>
        <dbReference type="ChEBI" id="CHEBI:29999"/>
        <dbReference type="ChEBI" id="CHEBI:30616"/>
        <dbReference type="ChEBI" id="CHEBI:83421"/>
        <dbReference type="ChEBI" id="CHEBI:456216"/>
        <dbReference type="EC" id="2.7.11.25"/>
    </reaction>
</comment>
<feature type="binding site" evidence="10">
    <location>
        <position position="1732"/>
    </location>
    <ligand>
        <name>ATP</name>
        <dbReference type="ChEBI" id="CHEBI:30616"/>
    </ligand>
</feature>
<feature type="compositionally biased region" description="Polar residues" evidence="11">
    <location>
        <begin position="84"/>
        <end position="94"/>
    </location>
</feature>
<feature type="region of interest" description="Disordered" evidence="11">
    <location>
        <begin position="84"/>
        <end position="144"/>
    </location>
</feature>
<dbReference type="GO" id="GO:0005524">
    <property type="term" value="F:ATP binding"/>
    <property type="evidence" value="ECO:0007669"/>
    <property type="project" value="UniProtKB-UniRule"/>
</dbReference>
<comment type="catalytic activity">
    <reaction evidence="8">
        <text>L-threonyl-[protein] + ATP = O-phospho-L-threonyl-[protein] + ADP + H(+)</text>
        <dbReference type="Rhea" id="RHEA:46608"/>
        <dbReference type="Rhea" id="RHEA-COMP:11060"/>
        <dbReference type="Rhea" id="RHEA-COMP:11605"/>
        <dbReference type="ChEBI" id="CHEBI:15378"/>
        <dbReference type="ChEBI" id="CHEBI:30013"/>
        <dbReference type="ChEBI" id="CHEBI:30616"/>
        <dbReference type="ChEBI" id="CHEBI:61977"/>
        <dbReference type="ChEBI" id="CHEBI:456216"/>
        <dbReference type="EC" id="2.7.11.25"/>
    </reaction>
</comment>
<organism evidence="13 14">
    <name type="scientific">Saccharomycopsis crataegensis</name>
    <dbReference type="NCBI Taxonomy" id="43959"/>
    <lineage>
        <taxon>Eukaryota</taxon>
        <taxon>Fungi</taxon>
        <taxon>Dikarya</taxon>
        <taxon>Ascomycota</taxon>
        <taxon>Saccharomycotina</taxon>
        <taxon>Saccharomycetes</taxon>
        <taxon>Saccharomycopsidaceae</taxon>
        <taxon>Saccharomycopsis</taxon>
    </lineage>
</organism>
<feature type="compositionally biased region" description="Polar residues" evidence="11">
    <location>
        <begin position="217"/>
        <end position="227"/>
    </location>
</feature>
<accession>A0AAV5QNE7</accession>
<proteinExistence type="inferred from homology"/>
<feature type="region of interest" description="Disordered" evidence="11">
    <location>
        <begin position="376"/>
        <end position="413"/>
    </location>
</feature>
<feature type="region of interest" description="Disordered" evidence="11">
    <location>
        <begin position="1322"/>
        <end position="1366"/>
    </location>
</feature>
<feature type="compositionally biased region" description="Basic and acidic residues" evidence="11">
    <location>
        <begin position="1501"/>
        <end position="1516"/>
    </location>
</feature>
<dbReference type="Gene3D" id="1.10.510.10">
    <property type="entry name" value="Transferase(Phosphotransferase) domain 1"/>
    <property type="match status" value="1"/>
</dbReference>
<feature type="compositionally biased region" description="Low complexity" evidence="11">
    <location>
        <begin position="29"/>
        <end position="40"/>
    </location>
</feature>
<feature type="domain" description="Protein kinase" evidence="12">
    <location>
        <begin position="1703"/>
        <end position="1975"/>
    </location>
</feature>
<dbReference type="PANTHER" id="PTHR11584:SF369">
    <property type="entry name" value="MITOGEN-ACTIVATED PROTEIN KINASE KINASE KINASE 19-RELATED"/>
    <property type="match status" value="1"/>
</dbReference>
<feature type="region of interest" description="Disordered" evidence="11">
    <location>
        <begin position="512"/>
        <end position="537"/>
    </location>
</feature>
<dbReference type="GO" id="GO:0004709">
    <property type="term" value="F:MAP kinase kinase kinase activity"/>
    <property type="evidence" value="ECO:0007669"/>
    <property type="project" value="UniProtKB-EC"/>
</dbReference>
<dbReference type="SUPFAM" id="SSF47769">
    <property type="entry name" value="SAM/Pointed domain"/>
    <property type="match status" value="1"/>
</dbReference>
<feature type="compositionally biased region" description="Polar residues" evidence="11">
    <location>
        <begin position="271"/>
        <end position="292"/>
    </location>
</feature>
<keyword evidence="7 10" id="KW-0067">ATP-binding</keyword>
<feature type="compositionally biased region" description="Basic and acidic residues" evidence="11">
    <location>
        <begin position="377"/>
        <end position="401"/>
    </location>
</feature>
<feature type="region of interest" description="Disordered" evidence="11">
    <location>
        <begin position="1282"/>
        <end position="1301"/>
    </location>
</feature>
<feature type="compositionally biased region" description="Polar residues" evidence="11">
    <location>
        <begin position="108"/>
        <end position="141"/>
    </location>
</feature>
<feature type="region of interest" description="Disordered" evidence="11">
    <location>
        <begin position="1443"/>
        <end position="1516"/>
    </location>
</feature>
<evidence type="ECO:0000256" key="9">
    <source>
        <dbReference type="ARBA" id="ARBA00048329"/>
    </source>
</evidence>
<keyword evidence="4" id="KW-0808">Transferase</keyword>
<feature type="region of interest" description="Disordered" evidence="11">
    <location>
        <begin position="203"/>
        <end position="248"/>
    </location>
</feature>
<feature type="compositionally biased region" description="Basic and acidic residues" evidence="11">
    <location>
        <begin position="1322"/>
        <end position="1338"/>
    </location>
</feature>
<keyword evidence="3" id="KW-0723">Serine/threonine-protein kinase</keyword>
<dbReference type="Proteomes" id="UP001360560">
    <property type="component" value="Unassembled WGS sequence"/>
</dbReference>
<dbReference type="FunFam" id="1.10.510.10:FF:000182">
    <property type="entry name" value="MAP kinase kinase kinase mkh1"/>
    <property type="match status" value="1"/>
</dbReference>
<keyword evidence="14" id="KW-1185">Reference proteome</keyword>
<sequence>MKTMSSGSGQNQDEMPTFLLENVPVIDEGSSGTPSPITPSLRGRNNLYSASGLSYPSMNYMKKRPYRTNSGAGTPVYSNIYQRYPSSKLSNPSKTPIDHTPKKDRSFSGGSNLNKPHMSNHSFEPNNFPYTSSTPKSNFSDHSGAIPVHSKYSINSDHPTLHYSTSNSSLNSKKLDFNNSKFGSKENLLADHDDDGNIVHYSVSSHSGSRNGMLFTRTPSSDNLNKARQQKKIHDSPSNFSDTNRSLKEKHRISTLGLGIKIPKSPDRSTDFGSDISNSALRTPDSNIFENSPIRNAEDFPLVNFSSRRSNASHKNSPASALRKSIIEDPIDNSPITGESDSSDDILADVVRDMPVANELDDLALNASDAALAGDISSRDVSGKEDNFKKDEEPHKKEKQGEIGNSEAKNRNGRSFSFNEKIMSMAEIDISRFSDSEDEENYLKKSGSKNLDKELYKSKNGKISGFKSPTTEEQEVTANIDDIFDNDNNFSSPFESVTTSSNIPPTFAGDTIEGPELPLKMNNKEPGNIDSRNDRRPISFMPSSEADAALESKIKSLLLMKKPFPTESIEQKKMEVETLNDIGNGLVIPDSEDPEKDSKLFNNKADLYLDRFPNFSIASDLISPPRSPTKAFSKPAISVPLNLPMNSKSIGTNATTDNNIGPSFFNEKDAGQKINGVEGSPKKASFHTRKDSQSLINWNVTDPAEWTISRVVFWLKLYGFNKSWVETFINYNVCREKFLELTNNDSFSKFNTYLKLNNEYLDFGPSDKGDDEGSSARKTSTGSLVNGNFETSKNSDDKADENPDTLSSSSSRFRYLLKKTIEEYRASPIDASAISLPEVGNGPMNAFGITDDLKLLSGSKKALDNIARHGRSNSDDINHLTKKKNNDLRLAGNKTRGFNVDASSMTGAIVTTNIQSGSSSQSLVNFPAGGTGSSSATSNSFNASNEITSGGALGNTKGGNKRLSYIKRPFSVIDASKAKTGSATGSKESPLSPYSSLFKRYSRNPEGAPTGIVFPTSTGGNVSSSNGAFNESHGTDDKSEGLEKKSGFLKKKLRKKEKIKTEFKQFSAVRKNSEGASPVSPVSSTSFETSRRQSKEIVGHIQLTDKQFPKPLRHKSLSYVLVTRDNETFVPVGSECLQSVTDFKKNLAKALSFSTTSMSKLSFHMTDYDSEYGEALDDSTIDSLIMFSFINYEVKFFVHCDSLFLSELTNSGTISTRSTKSSDTASFEIAADNRVAYPATPSSLINDGSHNTTNKKGEEVDYINFKGDAAYLQTSQYGASLPGSNLSKTNSNSSSLTADSITSVNTSKSSFSVIRPDANKREINFDKKRESPYTKNRVDLIPQRPAPAPPASSLQRSASVSKRISRSPLLSKDHGAFLATQEASSDKNLKLGNDGGGSESLKRSSTLLRRSSIRASLGNRASKLRNSLNSSSTFEENIISFEGVPSLEEESEESDGSDDSDDDFWAMAPKAKTENNSAVKSDRNLAASGSDSNVANKKSKKAEEFAEKRQATCNESKEKKASIIDNLKKKENKDKWVVRPSTDIVYDNLEQFFPNTDLDKPIIYEVDTPPVSPLDHIEKPPFSPINESGEKTGSLRKETVESVPNMGTVSNADEVLMMPDAGDNKRVSRNSRRKTIRGIAREYSIARKRESQLPEAKKNSALLRRQSTKLWGRKVVELTSMDMKYDYISKLKNNRGEMKNFAWIKGELIGIGTYGKVFLALNVTTGEMMAVKQVDIPRAGSPNKEMKDIIDALLLEVQTMKDLDHPNIVQYLGFEEVGNTYSLFLDYVAGGSVGSCLRMYGRFDEELIKFLTKQVTDGLSYLHSRGILHRDLKADNLLLDLDGICKITDFGISKRSENIYKNDSEMSMQGTIFWMAPEVIDNVVQNKKQGYSAKIDIWSLGCVVLEMFAGRRPWSNVEALSAMYRIGKTKLAPPIPDDVSPHVSVDGKQFLNQCFEIDPNRRPTALELFQNSPFCEVIDDFDFEKTKLAEMVKSNAKQVNKKPREFGRR</sequence>
<feature type="region of interest" description="Disordered" evidence="11">
    <location>
        <begin position="25"/>
        <end position="45"/>
    </location>
</feature>
<feature type="region of interest" description="Disordered" evidence="11">
    <location>
        <begin position="765"/>
        <end position="808"/>
    </location>
</feature>
<name>A0AAV5QNE7_9ASCO</name>
<comment type="similarity">
    <text evidence="1">Belongs to the protein kinase superfamily. STE Ser/Thr protein kinase family. MAP kinase kinase kinase subfamily.</text>
</comment>
<dbReference type="InterPro" id="IPR017441">
    <property type="entry name" value="Protein_kinase_ATP_BS"/>
</dbReference>
<evidence type="ECO:0000256" key="11">
    <source>
        <dbReference type="SAM" id="MobiDB-lite"/>
    </source>
</evidence>
<reference evidence="13 14" key="1">
    <citation type="journal article" date="2023" name="Elife">
        <title>Identification of key yeast species and microbe-microbe interactions impacting larval growth of Drosophila in the wild.</title>
        <authorList>
            <person name="Mure A."/>
            <person name="Sugiura Y."/>
            <person name="Maeda R."/>
            <person name="Honda K."/>
            <person name="Sakurai N."/>
            <person name="Takahashi Y."/>
            <person name="Watada M."/>
            <person name="Katoh T."/>
            <person name="Gotoh A."/>
            <person name="Gotoh Y."/>
            <person name="Taniguchi I."/>
            <person name="Nakamura K."/>
            <person name="Hayashi T."/>
            <person name="Katayama T."/>
            <person name="Uemura T."/>
            <person name="Hattori Y."/>
        </authorList>
    </citation>
    <scope>NUCLEOTIDE SEQUENCE [LARGE SCALE GENOMIC DNA]</scope>
    <source>
        <strain evidence="13 14">SC-9</strain>
    </source>
</reference>
<evidence type="ECO:0000256" key="4">
    <source>
        <dbReference type="ARBA" id="ARBA00022679"/>
    </source>
</evidence>
<evidence type="ECO:0000256" key="1">
    <source>
        <dbReference type="ARBA" id="ARBA00006529"/>
    </source>
</evidence>
<feature type="region of interest" description="Disordered" evidence="11">
    <location>
        <begin position="1070"/>
        <end position="1091"/>
    </location>
</feature>
<dbReference type="SUPFAM" id="SSF56112">
    <property type="entry name" value="Protein kinase-like (PK-like)"/>
    <property type="match status" value="1"/>
</dbReference>
<dbReference type="Pfam" id="PF00069">
    <property type="entry name" value="Pkinase"/>
    <property type="match status" value="1"/>
</dbReference>
<gene>
    <name evidence="13" type="ORF">DASC09_036330</name>
</gene>
<evidence type="ECO:0000259" key="12">
    <source>
        <dbReference type="PROSITE" id="PS50011"/>
    </source>
</evidence>
<keyword evidence="5 10" id="KW-0547">Nucleotide-binding</keyword>
<dbReference type="PANTHER" id="PTHR11584">
    <property type="entry name" value="SERINE/THREONINE PROTEIN KINASE"/>
    <property type="match status" value="1"/>
</dbReference>
<evidence type="ECO:0000256" key="3">
    <source>
        <dbReference type="ARBA" id="ARBA00022527"/>
    </source>
</evidence>
<dbReference type="RefSeq" id="XP_064853304.1">
    <property type="nucleotide sequence ID" value="XM_064997232.1"/>
</dbReference>
<dbReference type="EMBL" id="BTFZ01000011">
    <property type="protein sequence ID" value="GMM36308.1"/>
    <property type="molecule type" value="Genomic_DNA"/>
</dbReference>
<dbReference type="PROSITE" id="PS00107">
    <property type="entry name" value="PROTEIN_KINASE_ATP"/>
    <property type="match status" value="1"/>
</dbReference>
<feature type="region of interest" description="Disordered" evidence="11">
    <location>
        <begin position="260"/>
        <end position="292"/>
    </location>
</feature>
<dbReference type="InterPro" id="IPR000719">
    <property type="entry name" value="Prot_kinase_dom"/>
</dbReference>
<evidence type="ECO:0000256" key="8">
    <source>
        <dbReference type="ARBA" id="ARBA00047559"/>
    </source>
</evidence>
<dbReference type="InterPro" id="IPR008271">
    <property type="entry name" value="Ser/Thr_kinase_AS"/>
</dbReference>
<evidence type="ECO:0000256" key="5">
    <source>
        <dbReference type="ARBA" id="ARBA00022741"/>
    </source>
</evidence>
<evidence type="ECO:0000256" key="10">
    <source>
        <dbReference type="PROSITE-ProRule" id="PRU10141"/>
    </source>
</evidence>
<evidence type="ECO:0000256" key="2">
    <source>
        <dbReference type="ARBA" id="ARBA00012406"/>
    </source>
</evidence>
<feature type="compositionally biased region" description="Acidic residues" evidence="11">
    <location>
        <begin position="1447"/>
        <end position="1464"/>
    </location>
</feature>
<dbReference type="InterPro" id="IPR013761">
    <property type="entry name" value="SAM/pointed_sf"/>
</dbReference>